<protein>
    <submittedName>
        <fullName evidence="1">17179_t:CDS:1</fullName>
    </submittedName>
</protein>
<proteinExistence type="predicted"/>
<name>A0ABN7X407_GIGMA</name>
<gene>
    <name evidence="1" type="ORF">GMARGA_LOCUS38738</name>
</gene>
<sequence length="63" mass="7708">INQERQCVKNNIEEYWYYIILECNTVHESAILRLQLELTEIQKKAKLQDLSNREIEEIWLMKV</sequence>
<evidence type="ECO:0000313" key="2">
    <source>
        <dbReference type="Proteomes" id="UP000789901"/>
    </source>
</evidence>
<evidence type="ECO:0000313" key="1">
    <source>
        <dbReference type="EMBL" id="CAG8847568.1"/>
    </source>
</evidence>
<accession>A0ABN7X407</accession>
<comment type="caution">
    <text evidence="1">The sequence shown here is derived from an EMBL/GenBank/DDBJ whole genome shotgun (WGS) entry which is preliminary data.</text>
</comment>
<dbReference type="Proteomes" id="UP000789901">
    <property type="component" value="Unassembled WGS sequence"/>
</dbReference>
<keyword evidence="2" id="KW-1185">Reference proteome</keyword>
<feature type="non-terminal residue" evidence="1">
    <location>
        <position position="1"/>
    </location>
</feature>
<dbReference type="EMBL" id="CAJVQB010088251">
    <property type="protein sequence ID" value="CAG8847568.1"/>
    <property type="molecule type" value="Genomic_DNA"/>
</dbReference>
<organism evidence="1 2">
    <name type="scientific">Gigaspora margarita</name>
    <dbReference type="NCBI Taxonomy" id="4874"/>
    <lineage>
        <taxon>Eukaryota</taxon>
        <taxon>Fungi</taxon>
        <taxon>Fungi incertae sedis</taxon>
        <taxon>Mucoromycota</taxon>
        <taxon>Glomeromycotina</taxon>
        <taxon>Glomeromycetes</taxon>
        <taxon>Diversisporales</taxon>
        <taxon>Gigasporaceae</taxon>
        <taxon>Gigaspora</taxon>
    </lineage>
</organism>
<reference evidence="1 2" key="1">
    <citation type="submission" date="2021-06" db="EMBL/GenBank/DDBJ databases">
        <authorList>
            <person name="Kallberg Y."/>
            <person name="Tangrot J."/>
            <person name="Rosling A."/>
        </authorList>
    </citation>
    <scope>NUCLEOTIDE SEQUENCE [LARGE SCALE GENOMIC DNA]</scope>
    <source>
        <strain evidence="1 2">120-4 pot B 10/14</strain>
    </source>
</reference>